<dbReference type="EMBL" id="KZ269990">
    <property type="protein sequence ID" value="OZC09909.1"/>
    <property type="molecule type" value="Genomic_DNA"/>
</dbReference>
<keyword evidence="1" id="KW-0472">Membrane</keyword>
<keyword evidence="1" id="KW-1133">Transmembrane helix</keyword>
<reference evidence="2 3" key="1">
    <citation type="submission" date="2015-12" db="EMBL/GenBank/DDBJ databases">
        <title>Draft genome of the nematode, Onchocerca flexuosa.</title>
        <authorList>
            <person name="Mitreva M."/>
        </authorList>
    </citation>
    <scope>NUCLEOTIDE SEQUENCE [LARGE SCALE GENOMIC DNA]</scope>
    <source>
        <strain evidence="2">Red Deer</strain>
    </source>
</reference>
<proteinExistence type="predicted"/>
<keyword evidence="1" id="KW-0812">Transmembrane</keyword>
<keyword evidence="3" id="KW-1185">Reference proteome</keyword>
<feature type="transmembrane region" description="Helical" evidence="1">
    <location>
        <begin position="48"/>
        <end position="70"/>
    </location>
</feature>
<sequence>MNDDNVLTKVLRLNALVVTAATNMSATIVNNRVELLSNNIYSKMSPDYLIFSPVSLSISYSPCECLYVILAGKRVPGRMEAFQNEKHYRFLNDKCTSQPGTIIQHTSDVLCKTSSYVTK</sequence>
<evidence type="ECO:0000313" key="2">
    <source>
        <dbReference type="EMBL" id="OZC09909.1"/>
    </source>
</evidence>
<dbReference type="Proteomes" id="UP000242913">
    <property type="component" value="Unassembled WGS sequence"/>
</dbReference>
<organism evidence="2 3">
    <name type="scientific">Onchocerca flexuosa</name>
    <dbReference type="NCBI Taxonomy" id="387005"/>
    <lineage>
        <taxon>Eukaryota</taxon>
        <taxon>Metazoa</taxon>
        <taxon>Ecdysozoa</taxon>
        <taxon>Nematoda</taxon>
        <taxon>Chromadorea</taxon>
        <taxon>Rhabditida</taxon>
        <taxon>Spirurina</taxon>
        <taxon>Spiruromorpha</taxon>
        <taxon>Filarioidea</taxon>
        <taxon>Onchocercidae</taxon>
        <taxon>Onchocerca</taxon>
    </lineage>
</organism>
<protein>
    <submittedName>
        <fullName evidence="2">Uncharacterized protein</fullName>
    </submittedName>
</protein>
<evidence type="ECO:0000313" key="3">
    <source>
        <dbReference type="Proteomes" id="UP000242913"/>
    </source>
</evidence>
<accession>A0A238BXC1</accession>
<dbReference type="AlphaFoldDB" id="A0A238BXC1"/>
<evidence type="ECO:0000256" key="1">
    <source>
        <dbReference type="SAM" id="Phobius"/>
    </source>
</evidence>
<gene>
    <name evidence="2" type="ORF">X798_03015</name>
</gene>
<name>A0A238BXC1_9BILA</name>